<reference evidence="1 2" key="1">
    <citation type="journal article" date="2016" name="Mol. Biol. Evol.">
        <title>Comparative Genomics of Early-Diverging Mushroom-Forming Fungi Provides Insights into the Origins of Lignocellulose Decay Capabilities.</title>
        <authorList>
            <person name="Nagy L.G."/>
            <person name="Riley R."/>
            <person name="Tritt A."/>
            <person name="Adam C."/>
            <person name="Daum C."/>
            <person name="Floudas D."/>
            <person name="Sun H."/>
            <person name="Yadav J.S."/>
            <person name="Pangilinan J."/>
            <person name="Larsson K.H."/>
            <person name="Matsuura K."/>
            <person name="Barry K."/>
            <person name="Labutti K."/>
            <person name="Kuo R."/>
            <person name="Ohm R.A."/>
            <person name="Bhattacharya S.S."/>
            <person name="Shirouzu T."/>
            <person name="Yoshinaga Y."/>
            <person name="Martin F.M."/>
            <person name="Grigoriev I.V."/>
            <person name="Hibbett D.S."/>
        </authorList>
    </citation>
    <scope>NUCLEOTIDE SEQUENCE [LARGE SCALE GENOMIC DNA]</scope>
    <source>
        <strain evidence="1 2">CBS 109695</strain>
    </source>
</reference>
<accession>A0A165XDY6</accession>
<gene>
    <name evidence="1" type="ORF">FIBSPDRAFT_262977</name>
</gene>
<dbReference type="AlphaFoldDB" id="A0A165XDY6"/>
<evidence type="ECO:0000313" key="2">
    <source>
        <dbReference type="Proteomes" id="UP000076532"/>
    </source>
</evidence>
<proteinExistence type="predicted"/>
<organism evidence="1 2">
    <name type="scientific">Athelia psychrophila</name>
    <dbReference type="NCBI Taxonomy" id="1759441"/>
    <lineage>
        <taxon>Eukaryota</taxon>
        <taxon>Fungi</taxon>
        <taxon>Dikarya</taxon>
        <taxon>Basidiomycota</taxon>
        <taxon>Agaricomycotina</taxon>
        <taxon>Agaricomycetes</taxon>
        <taxon>Agaricomycetidae</taxon>
        <taxon>Atheliales</taxon>
        <taxon>Atheliaceae</taxon>
        <taxon>Athelia</taxon>
    </lineage>
</organism>
<sequence length="216" mass="23885">MLSRGFGLQEHRHTSMFIFSTTIALVTTKMNGTMHSATLYTAAVASITSLPTPKLSGKNLGSGLRNMHSNNGWRSICWGGYGDSTGNIGRNWRRVEMGAVGLNPDSAAVIDVYEALFGELMEPVADADTDEEAYLERRVKLVTAVRLLMAVVGIDYEIACKDGGSDVPPGEEWSVRGPRRLRWHLEGLQDHWVARGVRKAAGFQLARILKRLRRED</sequence>
<name>A0A165XDY6_9AGAM</name>
<dbReference type="EMBL" id="KV417721">
    <property type="protein sequence ID" value="KZP08449.1"/>
    <property type="molecule type" value="Genomic_DNA"/>
</dbReference>
<dbReference type="Proteomes" id="UP000076532">
    <property type="component" value="Unassembled WGS sequence"/>
</dbReference>
<dbReference type="OrthoDB" id="3012326at2759"/>
<protein>
    <submittedName>
        <fullName evidence="1">Uncharacterized protein</fullName>
    </submittedName>
</protein>
<evidence type="ECO:0000313" key="1">
    <source>
        <dbReference type="EMBL" id="KZP08449.1"/>
    </source>
</evidence>
<keyword evidence="2" id="KW-1185">Reference proteome</keyword>